<feature type="region of interest" description="Disordered" evidence="2">
    <location>
        <begin position="323"/>
        <end position="349"/>
    </location>
</feature>
<proteinExistence type="predicted"/>
<feature type="non-terminal residue" evidence="3">
    <location>
        <position position="1"/>
    </location>
</feature>
<evidence type="ECO:0000256" key="1">
    <source>
        <dbReference type="SAM" id="Coils"/>
    </source>
</evidence>
<name>X0SSR6_9ZZZZ</name>
<feature type="non-terminal residue" evidence="3">
    <location>
        <position position="474"/>
    </location>
</feature>
<accession>X0SSR6</accession>
<dbReference type="AlphaFoldDB" id="X0SSR6"/>
<comment type="caution">
    <text evidence="3">The sequence shown here is derived from an EMBL/GenBank/DDBJ whole genome shotgun (WGS) entry which is preliminary data.</text>
</comment>
<protein>
    <submittedName>
        <fullName evidence="3">Uncharacterized protein</fullName>
    </submittedName>
</protein>
<evidence type="ECO:0000256" key="2">
    <source>
        <dbReference type="SAM" id="MobiDB-lite"/>
    </source>
</evidence>
<keyword evidence="1" id="KW-0175">Coiled coil</keyword>
<organism evidence="3">
    <name type="scientific">marine sediment metagenome</name>
    <dbReference type="NCBI Taxonomy" id="412755"/>
    <lineage>
        <taxon>unclassified sequences</taxon>
        <taxon>metagenomes</taxon>
        <taxon>ecological metagenomes</taxon>
    </lineage>
</organism>
<dbReference type="EMBL" id="BARS01003540">
    <property type="protein sequence ID" value="GAF84014.1"/>
    <property type="molecule type" value="Genomic_DNA"/>
</dbReference>
<sequence>DLFTRDYISGKRLDFMDYSPYGAKTYKQSALERYSLEEPQLTGGRLSSGQRVAYKQYQKDIGIVKGLERKVATTPKQVIKQDYKRALKDFKSNEKALENLLKEKNKVTNLVEKLKNRYFKQHTISKSNYTKLMNSYKKKLTKIETDRLSHESLSKWGKAQRDILIHKEPKVSYTPRFRDKSGISKAKYEHAQALKQFKHEIRANIIKKPDIGDIPKDFITHRTIDVDKGLARETQVVKLGRKKIGDTHITLKEFEPTSPRWKSRGGPGQKALTISREEPVFAVTKTKTKTVTKKTGKTRKVSKTKKKKLTDVEEEYLQGYESQQSSLSDYGEASLAEGPSSPFGKMATKKSGWAGTQLRDLDDIYSVGVHEHWKDVAPYIGKSVTPSIYQGVKGKLSTYTGVKKLPAYQTALGIGVGIRTIPGSISGSIPIHRSVIGELPKEENIPKNIRDNVYDVLPIYRQDDILDTVPDQRQ</sequence>
<reference evidence="3" key="1">
    <citation type="journal article" date="2014" name="Front. Microbiol.">
        <title>High frequency of phylogenetically diverse reductive dehalogenase-homologous genes in deep subseafloor sedimentary metagenomes.</title>
        <authorList>
            <person name="Kawai M."/>
            <person name="Futagami T."/>
            <person name="Toyoda A."/>
            <person name="Takaki Y."/>
            <person name="Nishi S."/>
            <person name="Hori S."/>
            <person name="Arai W."/>
            <person name="Tsubouchi T."/>
            <person name="Morono Y."/>
            <person name="Uchiyama I."/>
            <person name="Ito T."/>
            <person name="Fujiyama A."/>
            <person name="Inagaki F."/>
            <person name="Takami H."/>
        </authorList>
    </citation>
    <scope>NUCLEOTIDE SEQUENCE</scope>
    <source>
        <strain evidence="3">Expedition CK06-06</strain>
    </source>
</reference>
<feature type="coiled-coil region" evidence="1">
    <location>
        <begin position="80"/>
        <end position="117"/>
    </location>
</feature>
<evidence type="ECO:0000313" key="3">
    <source>
        <dbReference type="EMBL" id="GAF84014.1"/>
    </source>
</evidence>
<gene>
    <name evidence="3" type="ORF">S01H1_06862</name>
</gene>